<dbReference type="PANTHER" id="PTHR23124">
    <property type="entry name" value="C-TYPE LECTIN DOMAIN-CONTAINING PROTEIN-RELATED-RELATED"/>
    <property type="match status" value="1"/>
</dbReference>
<dbReference type="InterPro" id="IPR001304">
    <property type="entry name" value="C-type_lectin-like"/>
</dbReference>
<evidence type="ECO:0000313" key="5">
    <source>
        <dbReference type="Proteomes" id="UP000829354"/>
    </source>
</evidence>
<protein>
    <recommendedName>
        <fullName evidence="3">C-type lectin domain-containing protein</fullName>
    </recommendedName>
</protein>
<dbReference type="AlphaFoldDB" id="A0AAE9E718"/>
<feature type="domain" description="C-type lectin" evidence="3">
    <location>
        <begin position="66"/>
        <end position="193"/>
    </location>
</feature>
<dbReference type="SMART" id="SM00034">
    <property type="entry name" value="CLECT"/>
    <property type="match status" value="1"/>
</dbReference>
<evidence type="ECO:0000313" key="4">
    <source>
        <dbReference type="EMBL" id="UMM15056.1"/>
    </source>
</evidence>
<dbReference type="EMBL" id="CP092620">
    <property type="protein sequence ID" value="UMM15056.1"/>
    <property type="molecule type" value="Genomic_DNA"/>
</dbReference>
<feature type="signal peptide" evidence="2">
    <location>
        <begin position="1"/>
        <end position="18"/>
    </location>
</feature>
<dbReference type="PANTHER" id="PTHR23124:SF44">
    <property type="entry name" value="C-TYPE LECTIN DOMAIN-CONTAINING PROTEIN"/>
    <property type="match status" value="1"/>
</dbReference>
<dbReference type="Proteomes" id="UP000829354">
    <property type="component" value="Chromosome I"/>
</dbReference>
<dbReference type="CDD" id="cd00037">
    <property type="entry name" value="CLECT"/>
    <property type="match status" value="1"/>
</dbReference>
<dbReference type="InterPro" id="IPR016186">
    <property type="entry name" value="C-type_lectin-like/link_sf"/>
</dbReference>
<reference evidence="4 5" key="1">
    <citation type="submission" date="2022-04" db="EMBL/GenBank/DDBJ databases">
        <title>Chromosome-level reference genomes for two strains of Caenorhabditis briggsae: an improved platform for comparative genomics.</title>
        <authorList>
            <person name="Stevens L."/>
            <person name="Andersen E."/>
        </authorList>
    </citation>
    <scope>NUCLEOTIDE SEQUENCE [LARGE SCALE GENOMIC DNA]</scope>
    <source>
        <strain evidence="4">VX34</strain>
        <tissue evidence="4">Whole-organism</tissue>
    </source>
</reference>
<dbReference type="PROSITE" id="PS50041">
    <property type="entry name" value="C_TYPE_LECTIN_2"/>
    <property type="match status" value="1"/>
</dbReference>
<proteinExistence type="predicted"/>
<gene>
    <name evidence="4" type="ORF">L5515_002636</name>
</gene>
<evidence type="ECO:0000259" key="3">
    <source>
        <dbReference type="PROSITE" id="PS50041"/>
    </source>
</evidence>
<organism evidence="4 5">
    <name type="scientific">Caenorhabditis briggsae</name>
    <dbReference type="NCBI Taxonomy" id="6238"/>
    <lineage>
        <taxon>Eukaryota</taxon>
        <taxon>Metazoa</taxon>
        <taxon>Ecdysozoa</taxon>
        <taxon>Nematoda</taxon>
        <taxon>Chromadorea</taxon>
        <taxon>Rhabditida</taxon>
        <taxon>Rhabditina</taxon>
        <taxon>Rhabditomorpha</taxon>
        <taxon>Rhabditoidea</taxon>
        <taxon>Rhabditidae</taxon>
        <taxon>Peloderinae</taxon>
        <taxon>Caenorhabditis</taxon>
    </lineage>
</organism>
<evidence type="ECO:0000256" key="2">
    <source>
        <dbReference type="SAM" id="SignalP"/>
    </source>
</evidence>
<feature type="region of interest" description="Disordered" evidence="1">
    <location>
        <begin position="27"/>
        <end position="49"/>
    </location>
</feature>
<name>A0AAE9E718_CAEBR</name>
<feature type="chain" id="PRO_5042149230" description="C-type lectin domain-containing protein" evidence="2">
    <location>
        <begin position="19"/>
        <end position="225"/>
    </location>
</feature>
<dbReference type="SUPFAM" id="SSF56436">
    <property type="entry name" value="C-type lectin-like"/>
    <property type="match status" value="1"/>
</dbReference>
<sequence>MFKKHFLLLSLFFGIVAAGFSSSSSSESCEDDHRGGGGGGHNHGGGGGGRPNGGCDAGWRRFNRPNGGWCIRSFGGRLTHASAEAQCQSYGATLSGLQNMEEARYATNSALPLMSSSSGSLWLGAHRTNACNRQRVTTECTPQNSFRWTDGSTSGTAGFLWSQAQPDNAYDLKQDCIIILAARGPLTVKNVVWPENRLDDVDCALDSTEVSPRALAGYVCGKKAR</sequence>
<keyword evidence="5" id="KW-1185">Reference proteome</keyword>
<accession>A0AAE9E718</accession>
<dbReference type="InterPro" id="IPR016187">
    <property type="entry name" value="CTDL_fold"/>
</dbReference>
<keyword evidence="2" id="KW-0732">Signal</keyword>
<dbReference type="Gene3D" id="3.10.100.10">
    <property type="entry name" value="Mannose-Binding Protein A, subunit A"/>
    <property type="match status" value="1"/>
</dbReference>
<feature type="compositionally biased region" description="Gly residues" evidence="1">
    <location>
        <begin position="36"/>
        <end position="49"/>
    </location>
</feature>
<evidence type="ECO:0000256" key="1">
    <source>
        <dbReference type="SAM" id="MobiDB-lite"/>
    </source>
</evidence>